<organism evidence="4">
    <name type="scientific">Fusarium oxysporum (strain Fo5176)</name>
    <name type="common">Fusarium vascular wilt</name>
    <dbReference type="NCBI Taxonomy" id="660025"/>
    <lineage>
        <taxon>Eukaryota</taxon>
        <taxon>Fungi</taxon>
        <taxon>Dikarya</taxon>
        <taxon>Ascomycota</taxon>
        <taxon>Pezizomycotina</taxon>
        <taxon>Sordariomycetes</taxon>
        <taxon>Hypocreomycetidae</taxon>
        <taxon>Hypocreales</taxon>
        <taxon>Nectriaceae</taxon>
        <taxon>Fusarium</taxon>
        <taxon>Fusarium oxysporum species complex</taxon>
    </lineage>
</organism>
<dbReference type="PANTHER" id="PTHR24123:SF33">
    <property type="entry name" value="PROTEIN HOS4"/>
    <property type="match status" value="1"/>
</dbReference>
<feature type="repeat" description="ANK" evidence="3">
    <location>
        <begin position="351"/>
        <end position="383"/>
    </location>
</feature>
<dbReference type="STRING" id="660025.F9F2G4"/>
<feature type="non-terminal residue" evidence="4">
    <location>
        <position position="1"/>
    </location>
</feature>
<dbReference type="InterPro" id="IPR002110">
    <property type="entry name" value="Ankyrin_rpt"/>
</dbReference>
<dbReference type="AlphaFoldDB" id="F9F2G4"/>
<feature type="repeat" description="ANK" evidence="3">
    <location>
        <begin position="315"/>
        <end position="347"/>
    </location>
</feature>
<comment type="caution">
    <text evidence="4">The sequence shown here is derived from an EMBL/GenBank/DDBJ whole genome shotgun (WGS) entry which is preliminary data.</text>
</comment>
<dbReference type="Pfam" id="PF12796">
    <property type="entry name" value="Ank_2"/>
    <property type="match status" value="1"/>
</dbReference>
<accession>F9F2G4</accession>
<evidence type="ECO:0000313" key="4">
    <source>
        <dbReference type="EMBL" id="EGU88893.1"/>
    </source>
</evidence>
<name>F9F2G4_FUSOF</name>
<dbReference type="OrthoDB" id="539213at2759"/>
<feature type="repeat" description="ANK" evidence="3">
    <location>
        <begin position="386"/>
        <end position="418"/>
    </location>
</feature>
<sequence>EVDDQGVFQWAWHDLHGNDKTFKFGLLTPLQLALMGISGHCHHNYGTAVRKIGCGILLIEMGAQLQGGEVVLAASEGHHGLLSTALGAGGDPNEKSDDGTTALQWTLSSSCKGSLHDQGLQWTLSSSCKGSLHDQVNVMAIVELFFKQGAILVGGEVALAILSGNLDLAALIISHGGNLADAGETGITALEAAILSQNQACIDFMLPPCSDSDDRVYAISGNDPHEKSFWRHPHVPYRRARVRKEPVRGSPLVAAAIAGNTGACCELLRAGYRPDRLTWYMVAVNKGVAFAQVLFNHNQRVQAIYPDHLIASHISLPSPLIPAIKHNNMELVLLLLEAGADVNEHDRDIKSSRSPLQQAAELGNSEMIECLLKAGADVNLLPALENGATALQFAAINGHLGIAKRLLEMGALINAPGAALEGGRTALEGAAEMGRIDMIKFLLCQGVLTTGPGRLQYIKSIEYAAEEGHEAAERLLRDVRDWFPEDERLLNVYRETRWELVDWRWVEATDAGEGKWIPVPFWDWEDKVPFWDWGIRHPRLVKMEMTEMRLPRIRLRHKWPP</sequence>
<proteinExistence type="predicted"/>
<dbReference type="PROSITE" id="PS50088">
    <property type="entry name" value="ANK_REPEAT"/>
    <property type="match status" value="3"/>
</dbReference>
<evidence type="ECO:0000256" key="3">
    <source>
        <dbReference type="PROSITE-ProRule" id="PRU00023"/>
    </source>
</evidence>
<keyword evidence="1" id="KW-0677">Repeat</keyword>
<dbReference type="SUPFAM" id="SSF48403">
    <property type="entry name" value="Ankyrin repeat"/>
    <property type="match status" value="1"/>
</dbReference>
<evidence type="ECO:0000256" key="1">
    <source>
        <dbReference type="ARBA" id="ARBA00022737"/>
    </source>
</evidence>
<gene>
    <name evidence="4" type="ORF">FOXB_00588</name>
</gene>
<dbReference type="Gene3D" id="1.25.40.20">
    <property type="entry name" value="Ankyrin repeat-containing domain"/>
    <property type="match status" value="2"/>
</dbReference>
<dbReference type="EMBL" id="AFQF01000158">
    <property type="protein sequence ID" value="EGU88893.1"/>
    <property type="molecule type" value="Genomic_DNA"/>
</dbReference>
<dbReference type="PROSITE" id="PS50297">
    <property type="entry name" value="ANK_REP_REGION"/>
    <property type="match status" value="3"/>
</dbReference>
<dbReference type="PANTHER" id="PTHR24123">
    <property type="entry name" value="ANKYRIN REPEAT-CONTAINING"/>
    <property type="match status" value="1"/>
</dbReference>
<evidence type="ECO:0000256" key="2">
    <source>
        <dbReference type="ARBA" id="ARBA00023043"/>
    </source>
</evidence>
<protein>
    <submittedName>
        <fullName evidence="4">Uncharacterized protein</fullName>
    </submittedName>
</protein>
<dbReference type="SMART" id="SM00248">
    <property type="entry name" value="ANK"/>
    <property type="match status" value="7"/>
</dbReference>
<keyword evidence="2 3" id="KW-0040">ANK repeat</keyword>
<dbReference type="InterPro" id="IPR036770">
    <property type="entry name" value="Ankyrin_rpt-contain_sf"/>
</dbReference>
<reference evidence="4" key="1">
    <citation type="journal article" date="2012" name="Mol. Plant Microbe Interact.">
        <title>A highly conserved effector in Fusarium oxysporum is required for full virulence on Arabidopsis.</title>
        <authorList>
            <person name="Thatcher L.F."/>
            <person name="Gardiner D.M."/>
            <person name="Kazan K."/>
            <person name="Manners J."/>
        </authorList>
    </citation>
    <scope>NUCLEOTIDE SEQUENCE [LARGE SCALE GENOMIC DNA]</scope>
    <source>
        <strain evidence="4">Fo5176</strain>
    </source>
</reference>
<dbReference type="InterPro" id="IPR051165">
    <property type="entry name" value="Multifunctional_ANK_Repeat"/>
</dbReference>